<dbReference type="PANTHER" id="PTHR31672:SF13">
    <property type="entry name" value="F-BOX PROTEIN CPR30-LIKE"/>
    <property type="match status" value="1"/>
</dbReference>
<accession>A0A5E4EAU9</accession>
<organism evidence="2 3">
    <name type="scientific">Prunus dulcis</name>
    <name type="common">Almond</name>
    <name type="synonym">Amygdalus dulcis</name>
    <dbReference type="NCBI Taxonomy" id="3755"/>
    <lineage>
        <taxon>Eukaryota</taxon>
        <taxon>Viridiplantae</taxon>
        <taxon>Streptophyta</taxon>
        <taxon>Embryophyta</taxon>
        <taxon>Tracheophyta</taxon>
        <taxon>Spermatophyta</taxon>
        <taxon>Magnoliopsida</taxon>
        <taxon>eudicotyledons</taxon>
        <taxon>Gunneridae</taxon>
        <taxon>Pentapetalae</taxon>
        <taxon>rosids</taxon>
        <taxon>fabids</taxon>
        <taxon>Rosales</taxon>
        <taxon>Rosaceae</taxon>
        <taxon>Amygdaloideae</taxon>
        <taxon>Amygdaleae</taxon>
        <taxon>Prunus</taxon>
    </lineage>
</organism>
<dbReference type="Gramene" id="VVA10888">
    <property type="protein sequence ID" value="VVA10888"/>
    <property type="gene ID" value="Prudul26B025527"/>
</dbReference>
<name>A0A5E4EAU9_PRUDU</name>
<dbReference type="AlphaFoldDB" id="A0A5E4EAU9"/>
<dbReference type="InParanoid" id="A0A5E4EAU9"/>
<dbReference type="InterPro" id="IPR056592">
    <property type="entry name" value="Beta-prop_At3g26010-like"/>
</dbReference>
<protein>
    <submittedName>
        <fullName evidence="2">PREDICTED: F-box</fullName>
    </submittedName>
</protein>
<dbReference type="Proteomes" id="UP000327085">
    <property type="component" value="Chromosome 2"/>
</dbReference>
<evidence type="ECO:0000259" key="1">
    <source>
        <dbReference type="Pfam" id="PF24750"/>
    </source>
</evidence>
<dbReference type="OMA" id="WIRIMKI"/>
<dbReference type="Pfam" id="PF24750">
    <property type="entry name" value="b-prop_At3g26010-like"/>
    <property type="match status" value="1"/>
</dbReference>
<proteinExistence type="predicted"/>
<dbReference type="PANTHER" id="PTHR31672">
    <property type="entry name" value="BNACNNG10540D PROTEIN"/>
    <property type="match status" value="1"/>
</dbReference>
<feature type="domain" description="F-box protein At3g26010-like beta-propeller" evidence="1">
    <location>
        <begin position="93"/>
        <end position="272"/>
    </location>
</feature>
<evidence type="ECO:0000313" key="3">
    <source>
        <dbReference type="Proteomes" id="UP000327085"/>
    </source>
</evidence>
<reference evidence="3" key="1">
    <citation type="journal article" date="2020" name="Plant J.">
        <title>Transposons played a major role in the diversification between the closely related almond and peach genomes: results from the almond genome sequence.</title>
        <authorList>
            <person name="Alioto T."/>
            <person name="Alexiou K.G."/>
            <person name="Bardil A."/>
            <person name="Barteri F."/>
            <person name="Castanera R."/>
            <person name="Cruz F."/>
            <person name="Dhingra A."/>
            <person name="Duval H."/>
            <person name="Fernandez I Marti A."/>
            <person name="Frias L."/>
            <person name="Galan B."/>
            <person name="Garcia J.L."/>
            <person name="Howad W."/>
            <person name="Gomez-Garrido J."/>
            <person name="Gut M."/>
            <person name="Julca I."/>
            <person name="Morata J."/>
            <person name="Puigdomenech P."/>
            <person name="Ribeca P."/>
            <person name="Rubio Cabetas M.J."/>
            <person name="Vlasova A."/>
            <person name="Wirthensohn M."/>
            <person name="Garcia-Mas J."/>
            <person name="Gabaldon T."/>
            <person name="Casacuberta J.M."/>
            <person name="Arus P."/>
        </authorList>
    </citation>
    <scope>NUCLEOTIDE SEQUENCE [LARGE SCALE GENOMIC DNA]</scope>
    <source>
        <strain evidence="3">cv. Texas</strain>
    </source>
</reference>
<dbReference type="EMBL" id="CABIKO010000003">
    <property type="protein sequence ID" value="VVA10888.1"/>
    <property type="molecule type" value="Genomic_DNA"/>
</dbReference>
<evidence type="ECO:0000313" key="2">
    <source>
        <dbReference type="EMBL" id="VVA10888.1"/>
    </source>
</evidence>
<sequence length="403" mass="46249">MEISEDILQYVFSWLPAKPIYRFKAVCKSSSEFSTNKLFAWTQARNLQVKDDSGFFLQPSLSTGFKHRDKVEYHSLPGEQLFSGVPQKSLQSLQNTGSKVLASSNGLILCQNTKTPDDRNLFLCNPTTQTWRTIPTPQDLGGVNWPKGVVLECNINNPISDPDHQDYMLLIIHPPRDWLPHYECKIYSPKEGGWKEKKIHKFGPRTLHLDMPVYHNGAVHFVSDCRDPSVRRGSVYYRPYIVAYDINNDITRKLRLPNDARKGSDGTVHNSKLGIFKWGSRKSSSESICLVRLKKYVFTAWVLRDYDSVSWIRIMKIRVRAMGLMEPNPNYIAGFTVMNGKTLLFATRKKVYSYNMIGRSQQIEQVCEHQCQCQYDNYWNVCFTSYSNTLHPLGIGAATLPDI</sequence>
<dbReference type="InterPro" id="IPR050796">
    <property type="entry name" value="SCF_F-box_component"/>
</dbReference>
<gene>
    <name evidence="2" type="ORF">ALMOND_2B025527</name>
</gene>